<protein>
    <submittedName>
        <fullName evidence="1">Uncharacterized protein</fullName>
    </submittedName>
</protein>
<dbReference type="EMBL" id="LKBH01000196">
    <property type="protein sequence ID" value="KQB34959.1"/>
    <property type="molecule type" value="Genomic_DNA"/>
</dbReference>
<evidence type="ECO:0000313" key="2">
    <source>
        <dbReference type="Proteomes" id="UP000050301"/>
    </source>
</evidence>
<evidence type="ECO:0000313" key="1">
    <source>
        <dbReference type="EMBL" id="KQB34959.1"/>
    </source>
</evidence>
<dbReference type="InParanoid" id="A0A0Q0VTQ2"/>
<keyword evidence="2" id="KW-1185">Reference proteome</keyword>
<dbReference type="Proteomes" id="UP000050301">
    <property type="component" value="Unassembled WGS sequence"/>
</dbReference>
<reference evidence="1 2" key="1">
    <citation type="submission" date="2015-09" db="EMBL/GenBank/DDBJ databases">
        <title>Heavy metals and arsenic resistance mechanisms in polyextremophilic archaea of the family Ferroplasmaceae.</title>
        <authorList>
            <person name="Bulaev A.G."/>
            <person name="Kanygina A.V."/>
        </authorList>
    </citation>
    <scope>NUCLEOTIDE SEQUENCE [LARGE SCALE GENOMIC DNA]</scope>
    <source>
        <strain evidence="1 2">BH2</strain>
    </source>
</reference>
<name>A0A0Q0VTQ2_9ARCH</name>
<comment type="caution">
    <text evidence="1">The sequence shown here is derived from an EMBL/GenBank/DDBJ whole genome shotgun (WGS) entry which is preliminary data.</text>
</comment>
<organism evidence="1 2">
    <name type="scientific">Acidiplasma cupricumulans</name>
    <dbReference type="NCBI Taxonomy" id="312540"/>
    <lineage>
        <taxon>Archaea</taxon>
        <taxon>Methanobacteriati</taxon>
        <taxon>Thermoplasmatota</taxon>
        <taxon>Thermoplasmata</taxon>
        <taxon>Thermoplasmatales</taxon>
        <taxon>Ferroplasmaceae</taxon>
        <taxon>Acidiplasma</taxon>
    </lineage>
</organism>
<dbReference type="RefSeq" id="WP_054964218.1">
    <property type="nucleotide sequence ID" value="NZ_LKBH01000196.1"/>
</dbReference>
<sequence length="64" mass="7773">MYGKNELLYDIKMLQEAKTEENINLIVERIRRGIENSDKKIILDLYETIPENLMKYFRDLFPFC</sequence>
<proteinExistence type="predicted"/>
<dbReference type="AlphaFoldDB" id="A0A0Q0VTQ2"/>
<gene>
    <name evidence="1" type="ORF">AOG55_08510</name>
</gene>
<accession>A0A0Q0VTQ2</accession>